<keyword evidence="1" id="KW-0472">Membrane</keyword>
<keyword evidence="1" id="KW-1133">Transmembrane helix</keyword>
<evidence type="ECO:0000313" key="3">
    <source>
        <dbReference type="Proteomes" id="UP001264980"/>
    </source>
</evidence>
<keyword evidence="3" id="KW-1185">Reference proteome</keyword>
<name>A0ABU1QX51_9BACT</name>
<evidence type="ECO:0000256" key="1">
    <source>
        <dbReference type="SAM" id="Phobius"/>
    </source>
</evidence>
<organism evidence="2 3">
    <name type="scientific">Dyadobacter fermentans</name>
    <dbReference type="NCBI Taxonomy" id="94254"/>
    <lineage>
        <taxon>Bacteria</taxon>
        <taxon>Pseudomonadati</taxon>
        <taxon>Bacteroidota</taxon>
        <taxon>Cytophagia</taxon>
        <taxon>Cytophagales</taxon>
        <taxon>Spirosomataceae</taxon>
        <taxon>Dyadobacter</taxon>
    </lineage>
</organism>
<sequence length="30" mass="3702">MEKNGQYPNWNIALYYYDLKNLLFLFGLFL</sequence>
<gene>
    <name evidence="2" type="ORF">J2W84_002757</name>
</gene>
<protein>
    <submittedName>
        <fullName evidence="2">Uncharacterized protein</fullName>
    </submittedName>
</protein>
<comment type="caution">
    <text evidence="2">The sequence shown here is derived from an EMBL/GenBank/DDBJ whole genome shotgun (WGS) entry which is preliminary data.</text>
</comment>
<keyword evidence="1" id="KW-0812">Transmembrane</keyword>
<evidence type="ECO:0000313" key="2">
    <source>
        <dbReference type="EMBL" id="MDR6805711.1"/>
    </source>
</evidence>
<accession>A0ABU1QX51</accession>
<dbReference type="Proteomes" id="UP001264980">
    <property type="component" value="Unassembled WGS sequence"/>
</dbReference>
<reference evidence="2 3" key="1">
    <citation type="submission" date="2023-07" db="EMBL/GenBank/DDBJ databases">
        <title>Sorghum-associated microbial communities from plants grown in Nebraska, USA.</title>
        <authorList>
            <person name="Schachtman D."/>
        </authorList>
    </citation>
    <scope>NUCLEOTIDE SEQUENCE [LARGE SCALE GENOMIC DNA]</scope>
    <source>
        <strain evidence="2 3">BE57</strain>
    </source>
</reference>
<feature type="transmembrane region" description="Helical" evidence="1">
    <location>
        <begin position="12"/>
        <end position="29"/>
    </location>
</feature>
<dbReference type="EMBL" id="JAVDTI010000002">
    <property type="protein sequence ID" value="MDR6805711.1"/>
    <property type="molecule type" value="Genomic_DNA"/>
</dbReference>
<proteinExistence type="predicted"/>